<gene>
    <name evidence="1" type="primary">AlNc14C440G11657</name>
    <name evidence="1" type="ORF">ALNC14_131370</name>
</gene>
<reference evidence="1" key="1">
    <citation type="journal article" date="2011" name="PLoS Biol.">
        <title>Gene gain and loss during evolution of obligate parasitism in the white rust pathogen of Arabidopsis thaliana.</title>
        <authorList>
            <person name="Kemen E."/>
            <person name="Gardiner A."/>
            <person name="Schultz-Larsen T."/>
            <person name="Kemen A.C."/>
            <person name="Balmuth A.L."/>
            <person name="Robert-Seilaniantz A."/>
            <person name="Bailey K."/>
            <person name="Holub E."/>
            <person name="Studholme D.J."/>
            <person name="Maclean D."/>
            <person name="Jones J.D."/>
        </authorList>
    </citation>
    <scope>NUCLEOTIDE SEQUENCE</scope>
</reference>
<evidence type="ECO:0000313" key="1">
    <source>
        <dbReference type="EMBL" id="CCA26993.1"/>
    </source>
</evidence>
<name>F0WZR6_9STRA</name>
<accession>F0WZR6</accession>
<reference evidence="1" key="2">
    <citation type="submission" date="2011-02" db="EMBL/GenBank/DDBJ databases">
        <authorList>
            <person name="MacLean D."/>
        </authorList>
    </citation>
    <scope>NUCLEOTIDE SEQUENCE</scope>
</reference>
<dbReference type="EMBL" id="FR824483">
    <property type="protein sequence ID" value="CCA26993.1"/>
    <property type="molecule type" value="Genomic_DNA"/>
</dbReference>
<sequence>MGQPNQCFSRVRPETVCVQLSSREQVIEGVAEAWNRLSKETIQSGFVRAKFSVEERRVVAEELDSDNVAESFASLCLIDTNLVILSRTTMYHVMKQVKRTASARQALKDKDVEMSEFY</sequence>
<dbReference type="HOGENOM" id="CLU_2077451_0_0_1"/>
<organism evidence="1">
    <name type="scientific">Albugo laibachii Nc14</name>
    <dbReference type="NCBI Taxonomy" id="890382"/>
    <lineage>
        <taxon>Eukaryota</taxon>
        <taxon>Sar</taxon>
        <taxon>Stramenopiles</taxon>
        <taxon>Oomycota</taxon>
        <taxon>Peronosporomycetes</taxon>
        <taxon>Albuginales</taxon>
        <taxon>Albuginaceae</taxon>
        <taxon>Albugo</taxon>
    </lineage>
</organism>
<dbReference type="AlphaFoldDB" id="F0WZR6"/>
<proteinExistence type="predicted"/>
<protein>
    <submittedName>
        <fullName evidence="1">AlNc14C440G11657 protein</fullName>
    </submittedName>
</protein>